<dbReference type="Proteomes" id="UP000334990">
    <property type="component" value="Unassembled WGS sequence"/>
</dbReference>
<reference evidence="3 4" key="1">
    <citation type="submission" date="2019-10" db="EMBL/GenBank/DDBJ databases">
        <title>Whole genome shotgun sequence of Acrocarpospora corrugata NBRC 13972.</title>
        <authorList>
            <person name="Ichikawa N."/>
            <person name="Kimura A."/>
            <person name="Kitahashi Y."/>
            <person name="Komaki H."/>
            <person name="Oguchi A."/>
        </authorList>
    </citation>
    <scope>NUCLEOTIDE SEQUENCE [LARGE SCALE GENOMIC DNA]</scope>
    <source>
        <strain evidence="3 4">NBRC 13972</strain>
    </source>
</reference>
<evidence type="ECO:0000313" key="3">
    <source>
        <dbReference type="EMBL" id="GES05779.1"/>
    </source>
</evidence>
<feature type="region of interest" description="Disordered" evidence="1">
    <location>
        <begin position="199"/>
        <end position="228"/>
    </location>
</feature>
<dbReference type="OrthoDB" id="8479889at2"/>
<organism evidence="3 4">
    <name type="scientific">Acrocarpospora corrugata</name>
    <dbReference type="NCBI Taxonomy" id="35763"/>
    <lineage>
        <taxon>Bacteria</taxon>
        <taxon>Bacillati</taxon>
        <taxon>Actinomycetota</taxon>
        <taxon>Actinomycetes</taxon>
        <taxon>Streptosporangiales</taxon>
        <taxon>Streptosporangiaceae</taxon>
        <taxon>Acrocarpospora</taxon>
    </lineage>
</organism>
<feature type="transmembrane region" description="Helical" evidence="2">
    <location>
        <begin position="31"/>
        <end position="49"/>
    </location>
</feature>
<gene>
    <name evidence="3" type="ORF">Acor_78480</name>
</gene>
<evidence type="ECO:0000256" key="2">
    <source>
        <dbReference type="SAM" id="Phobius"/>
    </source>
</evidence>
<evidence type="ECO:0000256" key="1">
    <source>
        <dbReference type="SAM" id="MobiDB-lite"/>
    </source>
</evidence>
<feature type="transmembrane region" description="Helical" evidence="2">
    <location>
        <begin position="55"/>
        <end position="76"/>
    </location>
</feature>
<evidence type="ECO:0000313" key="4">
    <source>
        <dbReference type="Proteomes" id="UP000334990"/>
    </source>
</evidence>
<dbReference type="InterPro" id="IPR025445">
    <property type="entry name" value="DUF4191"/>
</dbReference>
<dbReference type="EMBL" id="BLAD01000112">
    <property type="protein sequence ID" value="GES05779.1"/>
    <property type="molecule type" value="Genomic_DNA"/>
</dbReference>
<keyword evidence="4" id="KW-1185">Reference proteome</keyword>
<sequence>MAKDPASPGRIKQLRMVAQIIKKANPKGMPIVYATAVGVLALAVVIGLLTNSLIYALILGIPVALLAGMVVFGQLAQRAQYSMLHGQPGASYAVLQGMRGNWYVEEKPVAVNREQDLVFRVVGYPGVILVSEGPGNRVQRMLLAEKKRVQRVAIDVPVYDIQCGDAEGQVPIAKLQRHLMKLPRNLKKPAISEVNNRMRALTPSIPLPKGPMPKGARMPKTPKAPKAR</sequence>
<comment type="caution">
    <text evidence="3">The sequence shown here is derived from an EMBL/GenBank/DDBJ whole genome shotgun (WGS) entry which is preliminary data.</text>
</comment>
<keyword evidence="2" id="KW-0472">Membrane</keyword>
<keyword evidence="2" id="KW-1133">Transmembrane helix</keyword>
<proteinExistence type="predicted"/>
<protein>
    <submittedName>
        <fullName evidence="3">Membrane protein</fullName>
    </submittedName>
</protein>
<dbReference type="RefSeq" id="WP_155341754.1">
    <property type="nucleotide sequence ID" value="NZ_BAAABN010000042.1"/>
</dbReference>
<dbReference type="AlphaFoldDB" id="A0A5M3WBN7"/>
<name>A0A5M3WBN7_9ACTN</name>
<keyword evidence="2" id="KW-0812">Transmembrane</keyword>
<accession>A0A5M3WBN7</accession>
<dbReference type="Pfam" id="PF13829">
    <property type="entry name" value="DUF4191"/>
    <property type="match status" value="1"/>
</dbReference>